<feature type="region of interest" description="Disordered" evidence="1">
    <location>
        <begin position="899"/>
        <end position="972"/>
    </location>
</feature>
<dbReference type="AlphaFoldDB" id="E0TAZ9"/>
<name>E0TAZ9_PARBH</name>
<dbReference type="KEGG" id="pbr:PB2503_00637"/>
<evidence type="ECO:0000256" key="1">
    <source>
        <dbReference type="SAM" id="MobiDB-lite"/>
    </source>
</evidence>
<feature type="transmembrane region" description="Helical" evidence="2">
    <location>
        <begin position="339"/>
        <end position="358"/>
    </location>
</feature>
<feature type="transmembrane region" description="Helical" evidence="2">
    <location>
        <begin position="364"/>
        <end position="382"/>
    </location>
</feature>
<reference evidence="5" key="1">
    <citation type="submission" date="2010-08" db="EMBL/GenBank/DDBJ databases">
        <title>Genome sequence of Parvularcula bermudensis HTCC2503.</title>
        <authorList>
            <person name="Kang D.-M."/>
            <person name="Oh H.-M."/>
            <person name="Cho J.-C."/>
        </authorList>
    </citation>
    <scope>NUCLEOTIDE SEQUENCE [LARGE SCALE GENOMIC DNA]</scope>
    <source>
        <strain evidence="5">ATCC BAA-594 / HTCC2503 / KCTC 12087</strain>
    </source>
</reference>
<proteinExistence type="predicted"/>
<keyword evidence="5" id="KW-1185">Reference proteome</keyword>
<feature type="compositionally biased region" description="Basic and acidic residues" evidence="1">
    <location>
        <begin position="899"/>
        <end position="913"/>
    </location>
</feature>
<keyword evidence="2" id="KW-0472">Membrane</keyword>
<evidence type="ECO:0000313" key="4">
    <source>
        <dbReference type="EMBL" id="ADM08208.1"/>
    </source>
</evidence>
<dbReference type="Proteomes" id="UP000001302">
    <property type="component" value="Chromosome"/>
</dbReference>
<organism evidence="4 5">
    <name type="scientific">Parvularcula bermudensis (strain ATCC BAA-594 / HTCC2503 / KCTC 12087)</name>
    <dbReference type="NCBI Taxonomy" id="314260"/>
    <lineage>
        <taxon>Bacteria</taxon>
        <taxon>Pseudomonadati</taxon>
        <taxon>Pseudomonadota</taxon>
        <taxon>Alphaproteobacteria</taxon>
        <taxon>Parvularculales</taxon>
        <taxon>Parvularculaceae</taxon>
        <taxon>Parvularcula</taxon>
    </lineage>
</organism>
<evidence type="ECO:0000259" key="3">
    <source>
        <dbReference type="Pfam" id="PF07916"/>
    </source>
</evidence>
<dbReference type="OrthoDB" id="7413598at2"/>
<keyword evidence="2" id="KW-0812">Transmembrane</keyword>
<feature type="transmembrane region" description="Helical" evidence="2">
    <location>
        <begin position="51"/>
        <end position="72"/>
    </location>
</feature>
<feature type="transmembrane region" description="Helical" evidence="2">
    <location>
        <begin position="18"/>
        <end position="45"/>
    </location>
</feature>
<dbReference type="RefSeq" id="WP_013299182.1">
    <property type="nucleotide sequence ID" value="NC_014414.1"/>
</dbReference>
<feature type="compositionally biased region" description="Basic and acidic residues" evidence="1">
    <location>
        <begin position="960"/>
        <end position="972"/>
    </location>
</feature>
<feature type="domain" description="TraG N-terminal Proteobacteria" evidence="3">
    <location>
        <begin position="2"/>
        <end position="462"/>
    </location>
</feature>
<dbReference type="Pfam" id="PF07916">
    <property type="entry name" value="TraG_N"/>
    <property type="match status" value="1"/>
</dbReference>
<dbReference type="EMBL" id="CP002156">
    <property type="protein sequence ID" value="ADM08208.1"/>
    <property type="molecule type" value="Genomic_DNA"/>
</dbReference>
<keyword evidence="2" id="KW-1133">Transmembrane helix</keyword>
<evidence type="ECO:0000256" key="2">
    <source>
        <dbReference type="SAM" id="Phobius"/>
    </source>
</evidence>
<gene>
    <name evidence="4" type="ordered locus">PB2503_00637</name>
</gene>
<protein>
    <submittedName>
        <fullName evidence="4">TraG</fullName>
    </submittedName>
</protein>
<sequence length="972" mass="105850">MEVITYGGGEFIRDMFNAVAAVVGMGAFASALRLSLVLGLLFVLFQTAFSLNFWTTIRWFVTSLIIYLCLLVPKVEVQITDRFDPGLPGATVANVPLGLALIASLTTTVGDRFTEVTETAFALPTDLEYQENGFIYGSKLFKDSMSFRVTDATFGQNLSGFIRTCVFYDLLEHRYSVTDLRETDDLWTFVTVTQPPNPARFYEYVTGPGATEVKSCDEAATTLDGLWAGEANRIAQIYGKQVAPNLTEAAAQALILGSLAEAHDFFLGSARSASDQIRQATLGNLIDKAVRDQGAELGADALLDAYGQARMESEMAHAIRQGSRLAERFVPLFRTVAEALFYGLFPVLFPIFLLPSIGERFLRGYVGGFVTLMAWGPIYVILHRIMMGTAGFRSAGAAYTPTSGEAITLVTQTGIETVHSDIAMIAGYMTLMVPFAAGALGRGAMAFAGLSQSFLHPAQMAAQSAARETSTGNMSLGNTSFDTHRFNSVDGNRLATSSFVDTGEGSWNTPEGGRMRMTAGGARVYDGMGAISRGATHVDYQGGLSTALQSEASWSLEQRDAAANRSSEARTALAHNVADLTWQMNEGRSFEDVTGYGQDTRMAESASKLLTNASRFAERFAEGKDTRMAIEAYIAASASKGVTVPLLGSAKVEAGGKASAAWEARRSEIYEAAREAVRTDGSQDTYDDVVSTFERGSSSESGQETNAWREAFAANLQESQTASRDLEHYQARSDAARNLASHIEREGSGFTANWDNAFLNHMATQERGDGHVIGVNEAARRWTSGDLADRMWVEAEARNFIEDQAAHLLDRPELGGFRMPEGPGGSPSDFEAIDQVGAEYRSDAEAQSDVTFNAARAEQIEGTAYWTGQRHEQSVAAMRGDDEELARLRKLTVQSRVQDSRDAEWDEFARQDPDEMSEDEANIWRKAKRSPGVGSTPVDGEQQRSDEERMPDFQPFGQIEHFKTGADRLTAD</sequence>
<reference evidence="4 5" key="2">
    <citation type="journal article" date="2011" name="J. Bacteriol.">
        <title>Complete genome sequence of strain HTCC2503T of Parvularcula bermudensis, the type species of the order "Parvularculales" in the class Alphaproteobacteria.</title>
        <authorList>
            <person name="Oh H.M."/>
            <person name="Kang I."/>
            <person name="Vergin K.L."/>
            <person name="Kang D."/>
            <person name="Rhee K.H."/>
            <person name="Giovannoni S.J."/>
            <person name="Cho J.C."/>
        </authorList>
    </citation>
    <scope>NUCLEOTIDE SEQUENCE [LARGE SCALE GENOMIC DNA]</scope>
    <source>
        <strain evidence="5">ATCC BAA-594 / HTCC2503 / KCTC 12087</strain>
    </source>
</reference>
<dbReference type="eggNOG" id="COG4678">
    <property type="taxonomic scope" value="Bacteria"/>
</dbReference>
<feature type="compositionally biased region" description="Basic and acidic residues" evidence="1">
    <location>
        <begin position="941"/>
        <end position="951"/>
    </location>
</feature>
<dbReference type="STRING" id="314260.PB2503_00637"/>
<dbReference type="InterPro" id="IPR012931">
    <property type="entry name" value="TraG_N_Proteobacteria"/>
</dbReference>
<accession>E0TAZ9</accession>
<evidence type="ECO:0000313" key="5">
    <source>
        <dbReference type="Proteomes" id="UP000001302"/>
    </source>
</evidence>
<dbReference type="HOGENOM" id="CLU_005197_1_0_5"/>